<comment type="caution">
    <text evidence="2">The sequence shown here is derived from an EMBL/GenBank/DDBJ whole genome shotgun (WGS) entry which is preliminary data.</text>
</comment>
<dbReference type="AlphaFoldDB" id="A0A1F5PHL0"/>
<dbReference type="Proteomes" id="UP000178377">
    <property type="component" value="Unassembled WGS sequence"/>
</dbReference>
<feature type="chain" id="PRO_5009520384" description="Bacterial Ig-like domain-containing protein" evidence="1">
    <location>
        <begin position="38"/>
        <end position="520"/>
    </location>
</feature>
<name>A0A1F5PHL0_9BACT</name>
<proteinExistence type="predicted"/>
<sequence length="520" mass="54000">MPAILSTKLINFPKFMKKFALVASSLGLCMLALSAQASVTLNIAPTSLVPDPLLIPASSGQVGLFSFQLTVDAGETFTNTKVQLTQVSGSVASGDLSSVALWRDDGNGSFSSGSDTQLVSNSTVNVGSDTLLTLPTTTPATGKFFVSVATSGSVSTGDQFTVILPADAIILSANSPSTTAVTTNTITADVTAPTLSSAVAQNTGGTSAKEAGDSVKLMFSESTNKPAITTGNIGSVFSLSSGHSFLDTTGNLGGTSWNVAGTELLITLSNTGGTTSTLPTVQPGDTVTATGGSTLRDLAGNPVSGFAIISGNFTATSTPPGDDDDDDEGRETHCANSLINGRLYKVGTEQTVYLAAACRLKPFRGQAVFHARGHKFQNIITLSSLPTNVTVSQHPVLPAEGTLIKGSDKTVWFIGSDHKRHGFVSAVIFLNLGFNFSSVQTISDQDLNLTPVGQTVNSDQQHPDGTLLLCQNSPAVYEIENGKKFGFRTANAFLSRGHSWEHVVRLNCAAYNYTVGAPVD</sequence>
<dbReference type="EMBL" id="MFEO01000022">
    <property type="protein sequence ID" value="OGE89386.1"/>
    <property type="molecule type" value="Genomic_DNA"/>
</dbReference>
<evidence type="ECO:0008006" key="4">
    <source>
        <dbReference type="Google" id="ProtNLM"/>
    </source>
</evidence>
<accession>A0A1F5PHL0</accession>
<dbReference type="STRING" id="1817828.A2722_02060"/>
<evidence type="ECO:0000256" key="1">
    <source>
        <dbReference type="SAM" id="SignalP"/>
    </source>
</evidence>
<evidence type="ECO:0000313" key="3">
    <source>
        <dbReference type="Proteomes" id="UP000178377"/>
    </source>
</evidence>
<reference evidence="2 3" key="1">
    <citation type="journal article" date="2016" name="Nat. Commun.">
        <title>Thousands of microbial genomes shed light on interconnected biogeochemical processes in an aquifer system.</title>
        <authorList>
            <person name="Anantharaman K."/>
            <person name="Brown C.T."/>
            <person name="Hug L.A."/>
            <person name="Sharon I."/>
            <person name="Castelle C.J."/>
            <person name="Probst A.J."/>
            <person name="Thomas B.C."/>
            <person name="Singh A."/>
            <person name="Wilkins M.J."/>
            <person name="Karaoz U."/>
            <person name="Brodie E.L."/>
            <person name="Williams K.H."/>
            <person name="Hubbard S.S."/>
            <person name="Banfield J.F."/>
        </authorList>
    </citation>
    <scope>NUCLEOTIDE SEQUENCE [LARGE SCALE GENOMIC DNA]</scope>
</reference>
<feature type="signal peptide" evidence="1">
    <location>
        <begin position="1"/>
        <end position="37"/>
    </location>
</feature>
<keyword evidence="1" id="KW-0732">Signal</keyword>
<protein>
    <recommendedName>
        <fullName evidence="4">Bacterial Ig-like domain-containing protein</fullName>
    </recommendedName>
</protein>
<gene>
    <name evidence="2" type="ORF">A2722_02060</name>
</gene>
<organism evidence="2 3">
    <name type="scientific">Candidatus Doudnabacteria bacterium RIFCSPHIGHO2_01_FULL_50_11</name>
    <dbReference type="NCBI Taxonomy" id="1817828"/>
    <lineage>
        <taxon>Bacteria</taxon>
        <taxon>Candidatus Doudnaibacteriota</taxon>
    </lineage>
</organism>
<evidence type="ECO:0000313" key="2">
    <source>
        <dbReference type="EMBL" id="OGE89386.1"/>
    </source>
</evidence>